<keyword evidence="3" id="KW-1185">Reference proteome</keyword>
<reference evidence="2 3" key="1">
    <citation type="submission" date="2024-09" db="EMBL/GenBank/DDBJ databases">
        <authorList>
            <person name="Zhang Z.-H."/>
        </authorList>
    </citation>
    <scope>NUCLEOTIDE SEQUENCE [LARGE SCALE GENOMIC DNA]</scope>
    <source>
        <strain evidence="2 3">HHTR114</strain>
    </source>
</reference>
<feature type="transmembrane region" description="Helical" evidence="1">
    <location>
        <begin position="18"/>
        <end position="36"/>
    </location>
</feature>
<keyword evidence="1" id="KW-0472">Membrane</keyword>
<accession>A0ABW1KU76</accession>
<dbReference type="EMBL" id="JBHPON010000001">
    <property type="protein sequence ID" value="MFC6034860.1"/>
    <property type="molecule type" value="Genomic_DNA"/>
</dbReference>
<name>A0ABW1KU76_9PROT</name>
<evidence type="ECO:0000256" key="1">
    <source>
        <dbReference type="SAM" id="Phobius"/>
    </source>
</evidence>
<organism evidence="2 3">
    <name type="scientific">Hyphococcus aureus</name>
    <dbReference type="NCBI Taxonomy" id="2666033"/>
    <lineage>
        <taxon>Bacteria</taxon>
        <taxon>Pseudomonadati</taxon>
        <taxon>Pseudomonadota</taxon>
        <taxon>Alphaproteobacteria</taxon>
        <taxon>Parvularculales</taxon>
        <taxon>Parvularculaceae</taxon>
        <taxon>Hyphococcus</taxon>
    </lineage>
</organism>
<dbReference type="Proteomes" id="UP001596116">
    <property type="component" value="Unassembled WGS sequence"/>
</dbReference>
<protein>
    <submittedName>
        <fullName evidence="2">Uncharacterized protein</fullName>
    </submittedName>
</protein>
<dbReference type="RefSeq" id="WP_379879802.1">
    <property type="nucleotide sequence ID" value="NZ_JBHPON010000001.1"/>
</dbReference>
<proteinExistence type="predicted"/>
<keyword evidence="1" id="KW-0812">Transmembrane</keyword>
<comment type="caution">
    <text evidence="2">The sequence shown here is derived from an EMBL/GenBank/DDBJ whole genome shotgun (WGS) entry which is preliminary data.</text>
</comment>
<gene>
    <name evidence="2" type="ORF">ACFMB1_04850</name>
</gene>
<evidence type="ECO:0000313" key="2">
    <source>
        <dbReference type="EMBL" id="MFC6034860.1"/>
    </source>
</evidence>
<keyword evidence="1" id="KW-1133">Transmembrane helix</keyword>
<evidence type="ECO:0000313" key="3">
    <source>
        <dbReference type="Proteomes" id="UP001596116"/>
    </source>
</evidence>
<sequence>MALDIVASYLTDLSLVEWLIFGFIGTNALIAAVCLIERSVQREPARIKE</sequence>